<proteinExistence type="predicted"/>
<dbReference type="InterPro" id="IPR006764">
    <property type="entry name" value="SAM_dep_MeTrfase_SAV2177_type"/>
</dbReference>
<name>A0A8J3WDJ0_PLARO</name>
<dbReference type="Proteomes" id="UP000655044">
    <property type="component" value="Unassembled WGS sequence"/>
</dbReference>
<dbReference type="Gene3D" id="3.40.50.150">
    <property type="entry name" value="Vaccinia Virus protein VP39"/>
    <property type="match status" value="1"/>
</dbReference>
<organism evidence="1 2">
    <name type="scientific">Planobispora rosea</name>
    <dbReference type="NCBI Taxonomy" id="35762"/>
    <lineage>
        <taxon>Bacteria</taxon>
        <taxon>Bacillati</taxon>
        <taxon>Actinomycetota</taxon>
        <taxon>Actinomycetes</taxon>
        <taxon>Streptosporangiales</taxon>
        <taxon>Streptosporangiaceae</taxon>
        <taxon>Planobispora</taxon>
    </lineage>
</organism>
<protein>
    <recommendedName>
        <fullName evidence="3">SAM-dependent methyltransferase</fullName>
    </recommendedName>
</protein>
<dbReference type="PIRSF" id="PIRSF017393">
    <property type="entry name" value="MTase_SAV2177"/>
    <property type="match status" value="1"/>
</dbReference>
<dbReference type="AlphaFoldDB" id="A0A8J3WDJ0"/>
<evidence type="ECO:0000313" key="1">
    <source>
        <dbReference type="EMBL" id="GIH83941.1"/>
    </source>
</evidence>
<sequence>MILVGAASRQVRVNDRNPYGIDVSTANVARIYDYMLGGKDNFAADRAAAEEILRAFPESREGVRLNREFLGNVVRHLAEEAGIRQFLDIGAGLPTQKNVHEVAHEVDPEARTVYVDNDPVVCVHGRALLASTPTVAMVEGDLRDPGEIWAGATRTGLLDPGKPVAVLMVAILHFLDDPYDEVAKVRELMAPGSFLVITHLSMAERRAKDTDAVKNVYSRASSGVVPRTPEEIRRFFGDFELLDNRRFIAPNALERMAVLGAAGVGRKS</sequence>
<dbReference type="InterPro" id="IPR029063">
    <property type="entry name" value="SAM-dependent_MTases_sf"/>
</dbReference>
<comment type="caution">
    <text evidence="1">The sequence shown here is derived from an EMBL/GenBank/DDBJ whole genome shotgun (WGS) entry which is preliminary data.</text>
</comment>
<dbReference type="EMBL" id="BOOI01000019">
    <property type="protein sequence ID" value="GIH83941.1"/>
    <property type="molecule type" value="Genomic_DNA"/>
</dbReference>
<evidence type="ECO:0008006" key="3">
    <source>
        <dbReference type="Google" id="ProtNLM"/>
    </source>
</evidence>
<accession>A0A8J3WDJ0</accession>
<gene>
    <name evidence="1" type="ORF">Pro02_23490</name>
</gene>
<reference evidence="1" key="1">
    <citation type="submission" date="2021-01" db="EMBL/GenBank/DDBJ databases">
        <title>Whole genome shotgun sequence of Planobispora rosea NBRC 15558.</title>
        <authorList>
            <person name="Komaki H."/>
            <person name="Tamura T."/>
        </authorList>
    </citation>
    <scope>NUCLEOTIDE SEQUENCE</scope>
    <source>
        <strain evidence="1">NBRC 15558</strain>
    </source>
</reference>
<dbReference type="Pfam" id="PF04672">
    <property type="entry name" value="Methyltransf_19"/>
    <property type="match status" value="1"/>
</dbReference>
<evidence type="ECO:0000313" key="2">
    <source>
        <dbReference type="Proteomes" id="UP000655044"/>
    </source>
</evidence>
<keyword evidence="2" id="KW-1185">Reference proteome</keyword>
<dbReference type="SUPFAM" id="SSF53335">
    <property type="entry name" value="S-adenosyl-L-methionine-dependent methyltransferases"/>
    <property type="match status" value="1"/>
</dbReference>